<dbReference type="Proteomes" id="UP000186698">
    <property type="component" value="Chromosome 5L"/>
</dbReference>
<dbReference type="Bgee" id="108716451">
    <property type="expression patterns" value="Expressed in testis and 19 other cell types or tissues"/>
</dbReference>
<evidence type="ECO:0000313" key="3">
    <source>
        <dbReference type="RefSeq" id="XP_018118073.1"/>
    </source>
</evidence>
<gene>
    <name evidence="3" type="primary">LOC108716451</name>
</gene>
<dbReference type="RefSeq" id="XP_018118073.1">
    <property type="nucleotide sequence ID" value="XM_018262584.2"/>
</dbReference>
<feature type="compositionally biased region" description="Basic and acidic residues" evidence="1">
    <location>
        <begin position="71"/>
        <end position="81"/>
    </location>
</feature>
<accession>A0A1L8G618</accession>
<dbReference type="AlphaFoldDB" id="A0A1L8G618"/>
<dbReference type="OrthoDB" id="9441981at2759"/>
<dbReference type="OMA" id="ESWCAVE"/>
<dbReference type="KEGG" id="xla:108716451"/>
<dbReference type="GeneID" id="108716451"/>
<keyword evidence="2" id="KW-1185">Reference proteome</keyword>
<name>A0A1L8G618_XENLA</name>
<feature type="compositionally biased region" description="Polar residues" evidence="1">
    <location>
        <begin position="41"/>
        <end position="61"/>
    </location>
</feature>
<proteinExistence type="predicted"/>
<evidence type="ECO:0000313" key="2">
    <source>
        <dbReference type="Proteomes" id="UP000186698"/>
    </source>
</evidence>
<organism evidence="2 3">
    <name type="scientific">Xenopus laevis</name>
    <name type="common">African clawed frog</name>
    <dbReference type="NCBI Taxonomy" id="8355"/>
    <lineage>
        <taxon>Eukaryota</taxon>
        <taxon>Metazoa</taxon>
        <taxon>Chordata</taxon>
        <taxon>Craniata</taxon>
        <taxon>Vertebrata</taxon>
        <taxon>Euteleostomi</taxon>
        <taxon>Amphibia</taxon>
        <taxon>Batrachia</taxon>
        <taxon>Anura</taxon>
        <taxon>Pipoidea</taxon>
        <taxon>Pipidae</taxon>
        <taxon>Xenopodinae</taxon>
        <taxon>Xenopus</taxon>
        <taxon>Xenopus</taxon>
    </lineage>
</organism>
<dbReference type="PaxDb" id="8355-A0A1L8G618"/>
<evidence type="ECO:0000256" key="1">
    <source>
        <dbReference type="SAM" id="MobiDB-lite"/>
    </source>
</evidence>
<reference evidence="3" key="1">
    <citation type="submission" date="2025-08" db="UniProtKB">
        <authorList>
            <consortium name="RefSeq"/>
        </authorList>
    </citation>
    <scope>IDENTIFICATION</scope>
    <source>
        <strain evidence="3">J_2021</strain>
        <tissue evidence="3">Erythrocytes</tissue>
    </source>
</reference>
<feature type="region of interest" description="Disordered" evidence="1">
    <location>
        <begin position="41"/>
        <end position="81"/>
    </location>
</feature>
<sequence length="81" mass="9757">MSQAQETLQEIYENRESWCMVERHPTQYFARAERRHFPHQFHSNLNLQPRQATESRSTWANITPKHREKRHFSGADKGHLV</sequence>
<dbReference type="CTD" id="108716451"/>
<protein>
    <submittedName>
        <fullName evidence="3">Protein SPATA45 homolog</fullName>
    </submittedName>
</protein>